<sequence>LEFVGDGIPLRETGMEITDESGVRGEVSGKIRAVVRVRNAWVTEIEGEVKEFGGDITSNGLQLVGRAGGTGGDEGNGDNASWAGRLRSRESPRYFWNSWFRSLRFPVGPASKPTLVGTV</sequence>
<keyword evidence="3" id="KW-1185">Reference proteome</keyword>
<evidence type="ECO:0000313" key="2">
    <source>
        <dbReference type="EMBL" id="KYN32567.1"/>
    </source>
</evidence>
<reference evidence="2 3" key="1">
    <citation type="submission" date="2016-03" db="EMBL/GenBank/DDBJ databases">
        <title>Trachymyrmex septentrionalis WGS genome.</title>
        <authorList>
            <person name="Nygaard S."/>
            <person name="Hu H."/>
            <person name="Boomsma J."/>
            <person name="Zhang G."/>
        </authorList>
    </citation>
    <scope>NUCLEOTIDE SEQUENCE [LARGE SCALE GENOMIC DNA]</scope>
    <source>
        <strain evidence="2">Tsep2-gDNA-1</strain>
        <tissue evidence="2">Whole body</tissue>
    </source>
</reference>
<dbReference type="EMBL" id="KQ981948">
    <property type="protein sequence ID" value="KYN32567.1"/>
    <property type="molecule type" value="Genomic_DNA"/>
</dbReference>
<feature type="region of interest" description="Disordered" evidence="1">
    <location>
        <begin position="64"/>
        <end position="83"/>
    </location>
</feature>
<organism evidence="2 3">
    <name type="scientific">Trachymyrmex septentrionalis</name>
    <dbReference type="NCBI Taxonomy" id="34720"/>
    <lineage>
        <taxon>Eukaryota</taxon>
        <taxon>Metazoa</taxon>
        <taxon>Ecdysozoa</taxon>
        <taxon>Arthropoda</taxon>
        <taxon>Hexapoda</taxon>
        <taxon>Insecta</taxon>
        <taxon>Pterygota</taxon>
        <taxon>Neoptera</taxon>
        <taxon>Endopterygota</taxon>
        <taxon>Hymenoptera</taxon>
        <taxon>Apocrita</taxon>
        <taxon>Aculeata</taxon>
        <taxon>Formicoidea</taxon>
        <taxon>Formicidae</taxon>
        <taxon>Myrmicinae</taxon>
        <taxon>Trachymyrmex</taxon>
    </lineage>
</organism>
<gene>
    <name evidence="2" type="ORF">ALC56_13048</name>
</gene>
<protein>
    <submittedName>
        <fullName evidence="2">Uncharacterized protein</fullName>
    </submittedName>
</protein>
<name>A0A195EXD9_9HYME</name>
<feature type="non-terminal residue" evidence="2">
    <location>
        <position position="1"/>
    </location>
</feature>
<proteinExistence type="predicted"/>
<accession>A0A195EXD9</accession>
<evidence type="ECO:0000313" key="3">
    <source>
        <dbReference type="Proteomes" id="UP000078541"/>
    </source>
</evidence>
<dbReference type="Proteomes" id="UP000078541">
    <property type="component" value="Unassembled WGS sequence"/>
</dbReference>
<evidence type="ECO:0000256" key="1">
    <source>
        <dbReference type="SAM" id="MobiDB-lite"/>
    </source>
</evidence>
<dbReference type="AlphaFoldDB" id="A0A195EXD9"/>